<protein>
    <submittedName>
        <fullName evidence="1">Uncharacterized protein</fullName>
    </submittedName>
</protein>
<accession>A0A2A2HUX7</accession>
<organism evidence="1 2">
    <name type="scientific">Methanosarcina spelaei</name>
    <dbReference type="NCBI Taxonomy" id="1036679"/>
    <lineage>
        <taxon>Archaea</taxon>
        <taxon>Methanobacteriati</taxon>
        <taxon>Methanobacteriota</taxon>
        <taxon>Stenosarchaea group</taxon>
        <taxon>Methanomicrobia</taxon>
        <taxon>Methanosarcinales</taxon>
        <taxon>Methanosarcinaceae</taxon>
        <taxon>Methanosarcina</taxon>
    </lineage>
</organism>
<evidence type="ECO:0000313" key="2">
    <source>
        <dbReference type="Proteomes" id="UP000218164"/>
    </source>
</evidence>
<comment type="caution">
    <text evidence="1">The sequence shown here is derived from an EMBL/GenBank/DDBJ whole genome shotgun (WGS) entry which is preliminary data.</text>
</comment>
<reference evidence="1 2" key="1">
    <citation type="journal article" date="2017" name="BMC Genomics">
        <title>Genomic analysis of methanogenic archaea reveals a shift towards energy conservation.</title>
        <authorList>
            <person name="Gilmore S.P."/>
            <person name="Henske J.K."/>
            <person name="Sexton J.A."/>
            <person name="Solomon K.V."/>
            <person name="Seppala S."/>
            <person name="Yoo J.I."/>
            <person name="Huyett L.M."/>
            <person name="Pressman A."/>
            <person name="Cogan J.Z."/>
            <person name="Kivenson V."/>
            <person name="Peng X."/>
            <person name="Tan Y."/>
            <person name="Valentine D.L."/>
            <person name="O'Malley M.A."/>
        </authorList>
    </citation>
    <scope>NUCLEOTIDE SEQUENCE [LARGE SCALE GENOMIC DNA]</scope>
    <source>
        <strain evidence="1 2">MC-15</strain>
    </source>
</reference>
<gene>
    <name evidence="1" type="ORF">ASJ81_18835</name>
</gene>
<dbReference type="EMBL" id="LMVP01000132">
    <property type="protein sequence ID" value="PAV13080.1"/>
    <property type="molecule type" value="Genomic_DNA"/>
</dbReference>
<sequence>MPPHWIFTVNVWTYEIVGKYEEFTIIDNNNEVIPEPYFGHKGQRYVRQDEYIKHPSRKNEDGSTLWLGDNTQMTFHFSGYSATVVGPGPKGVGDKIGNSAEKSAGYDELISELGAET</sequence>
<proteinExistence type="predicted"/>
<keyword evidence="2" id="KW-1185">Reference proteome</keyword>
<dbReference type="AlphaFoldDB" id="A0A2A2HUX7"/>
<dbReference type="Pfam" id="PF23957">
    <property type="entry name" value="DUF7286"/>
    <property type="match status" value="1"/>
</dbReference>
<dbReference type="Proteomes" id="UP000218164">
    <property type="component" value="Unassembled WGS sequence"/>
</dbReference>
<evidence type="ECO:0000313" key="1">
    <source>
        <dbReference type="EMBL" id="PAV13080.1"/>
    </source>
</evidence>
<name>A0A2A2HUX7_9EURY</name>
<dbReference type="InterPro" id="IPR055710">
    <property type="entry name" value="DUF7286"/>
</dbReference>